<accession>A0A1Y2HGI4</accession>
<evidence type="ECO:0000313" key="3">
    <source>
        <dbReference type="Proteomes" id="UP000193411"/>
    </source>
</evidence>
<reference evidence="2 3" key="1">
    <citation type="submission" date="2016-07" db="EMBL/GenBank/DDBJ databases">
        <title>Pervasive Adenine N6-methylation of Active Genes in Fungi.</title>
        <authorList>
            <consortium name="DOE Joint Genome Institute"/>
            <person name="Mondo S.J."/>
            <person name="Dannebaum R.O."/>
            <person name="Kuo R.C."/>
            <person name="Labutti K."/>
            <person name="Haridas S."/>
            <person name="Kuo A."/>
            <person name="Salamov A."/>
            <person name="Ahrendt S.R."/>
            <person name="Lipzen A."/>
            <person name="Sullivan W."/>
            <person name="Andreopoulos W.B."/>
            <person name="Clum A."/>
            <person name="Lindquist E."/>
            <person name="Daum C."/>
            <person name="Ramamoorthy G.K."/>
            <person name="Gryganskyi A."/>
            <person name="Culley D."/>
            <person name="Magnuson J.K."/>
            <person name="James T.Y."/>
            <person name="O'Malley M.A."/>
            <person name="Stajich J.E."/>
            <person name="Spatafora J.W."/>
            <person name="Visel A."/>
            <person name="Grigoriev I.V."/>
        </authorList>
    </citation>
    <scope>NUCLEOTIDE SEQUENCE [LARGE SCALE GENOMIC DNA]</scope>
    <source>
        <strain evidence="2 3">PL171</strain>
    </source>
</reference>
<name>A0A1Y2HGI4_9FUNG</name>
<evidence type="ECO:0000256" key="1">
    <source>
        <dbReference type="SAM" id="MobiDB-lite"/>
    </source>
</evidence>
<dbReference type="AlphaFoldDB" id="A0A1Y2HGI4"/>
<feature type="region of interest" description="Disordered" evidence="1">
    <location>
        <begin position="1"/>
        <end position="21"/>
    </location>
</feature>
<dbReference type="Proteomes" id="UP000193411">
    <property type="component" value="Unassembled WGS sequence"/>
</dbReference>
<organism evidence="2 3">
    <name type="scientific">Catenaria anguillulae PL171</name>
    <dbReference type="NCBI Taxonomy" id="765915"/>
    <lineage>
        <taxon>Eukaryota</taxon>
        <taxon>Fungi</taxon>
        <taxon>Fungi incertae sedis</taxon>
        <taxon>Blastocladiomycota</taxon>
        <taxon>Blastocladiomycetes</taxon>
        <taxon>Blastocladiales</taxon>
        <taxon>Catenariaceae</taxon>
        <taxon>Catenaria</taxon>
    </lineage>
</organism>
<keyword evidence="3" id="KW-1185">Reference proteome</keyword>
<comment type="caution">
    <text evidence="2">The sequence shown here is derived from an EMBL/GenBank/DDBJ whole genome shotgun (WGS) entry which is preliminary data.</text>
</comment>
<evidence type="ECO:0000313" key="2">
    <source>
        <dbReference type="EMBL" id="ORZ32803.1"/>
    </source>
</evidence>
<proteinExistence type="predicted"/>
<dbReference type="EMBL" id="MCFL01000041">
    <property type="protein sequence ID" value="ORZ32803.1"/>
    <property type="molecule type" value="Genomic_DNA"/>
</dbReference>
<gene>
    <name evidence="2" type="ORF">BCR44DRAFT_1439325</name>
</gene>
<feature type="non-terminal residue" evidence="2">
    <location>
        <position position="1"/>
    </location>
</feature>
<protein>
    <submittedName>
        <fullName evidence="2">Uncharacterized protein</fullName>
    </submittedName>
</protein>
<sequence length="49" mass="5246">RWPPSSVKMADSSWSPTGTPSRGEVVTVSSIALSTVVDDGTCDSTYYYT</sequence>